<evidence type="ECO:0000313" key="2">
    <source>
        <dbReference type="EMBL" id="CAL1353129.1"/>
    </source>
</evidence>
<evidence type="ECO:0000256" key="1">
    <source>
        <dbReference type="SAM" id="MobiDB-lite"/>
    </source>
</evidence>
<evidence type="ECO:0000313" key="3">
    <source>
        <dbReference type="Proteomes" id="UP001497516"/>
    </source>
</evidence>
<sequence length="382" mass="41898">MGTSKNPFQSVEPQHQREKGQFRISVSKSPRISLGNLGRRGQQRKLAVDDTGLQTQGATGPRLARAMGKKPPGSRDARVAMQENEPVIAQQGEKKHVALPEVSMEEQITSRRRRLLLEEESEEEFVLHDVPEPKPVRQAAIPVAIRAVSSKRRSGQAMGDPSPKKKSVAKKRSGTMKGAPLAAARGSKTQSKKQALAQEERDAEVVADELLDGELVGMASARNNSVGPKVQLDNPAMVESEEESMEGEAMGFEVRRREPVLQKKFKRLHQPNRVRQVVEALENGLSMTDSVTDPGLVQPIGSLATNDEEQGMNGKTANPENLGFNEYGSNLSDPGLGSKKRHVDEMEGATAENPTPKKQFVEENVEPDSVEEASREWPQPDK</sequence>
<feature type="compositionally biased region" description="Basic and acidic residues" evidence="1">
    <location>
        <begin position="372"/>
        <end position="382"/>
    </location>
</feature>
<feature type="region of interest" description="Disordered" evidence="1">
    <location>
        <begin position="287"/>
        <end position="382"/>
    </location>
</feature>
<name>A0AAV2CAS4_9ROSI</name>
<reference evidence="2 3" key="1">
    <citation type="submission" date="2024-04" db="EMBL/GenBank/DDBJ databases">
        <authorList>
            <person name="Fracassetti M."/>
        </authorList>
    </citation>
    <scope>NUCLEOTIDE SEQUENCE [LARGE SCALE GENOMIC DNA]</scope>
</reference>
<dbReference type="EMBL" id="OZ034813">
    <property type="protein sequence ID" value="CAL1353129.1"/>
    <property type="molecule type" value="Genomic_DNA"/>
</dbReference>
<dbReference type="AlphaFoldDB" id="A0AAV2CAS4"/>
<dbReference type="Proteomes" id="UP001497516">
    <property type="component" value="Chromosome 1"/>
</dbReference>
<accession>A0AAV2CAS4</accession>
<feature type="region of interest" description="Disordered" evidence="1">
    <location>
        <begin position="148"/>
        <end position="204"/>
    </location>
</feature>
<feature type="compositionally biased region" description="Basic residues" evidence="1">
    <location>
        <begin position="164"/>
        <end position="174"/>
    </location>
</feature>
<proteinExistence type="predicted"/>
<keyword evidence="3" id="KW-1185">Reference proteome</keyword>
<feature type="region of interest" description="Disordered" evidence="1">
    <location>
        <begin position="1"/>
        <end position="78"/>
    </location>
</feature>
<feature type="compositionally biased region" description="Polar residues" evidence="1">
    <location>
        <begin position="1"/>
        <end position="13"/>
    </location>
</feature>
<protein>
    <submittedName>
        <fullName evidence="2">Uncharacterized protein</fullName>
    </submittedName>
</protein>
<gene>
    <name evidence="2" type="ORF">LTRI10_LOCUS1053</name>
</gene>
<feature type="region of interest" description="Disordered" evidence="1">
    <location>
        <begin position="224"/>
        <end position="251"/>
    </location>
</feature>
<organism evidence="2 3">
    <name type="scientific">Linum trigynum</name>
    <dbReference type="NCBI Taxonomy" id="586398"/>
    <lineage>
        <taxon>Eukaryota</taxon>
        <taxon>Viridiplantae</taxon>
        <taxon>Streptophyta</taxon>
        <taxon>Embryophyta</taxon>
        <taxon>Tracheophyta</taxon>
        <taxon>Spermatophyta</taxon>
        <taxon>Magnoliopsida</taxon>
        <taxon>eudicotyledons</taxon>
        <taxon>Gunneridae</taxon>
        <taxon>Pentapetalae</taxon>
        <taxon>rosids</taxon>
        <taxon>fabids</taxon>
        <taxon>Malpighiales</taxon>
        <taxon>Linaceae</taxon>
        <taxon>Linum</taxon>
    </lineage>
</organism>